<sequence>MKTIGNPTLILTYVTVSCASNPNGINQINEDLKAVNELAISINHYELKPTKATFWTGNSHHGKFFEYNRINEANPSCNNIPEDMLGKIHSVSTHGGCVRVYLKNYCSGENFLVTPVTFSHFNMVQRDTMQSTIHSCFTQCLLGWELEREINHLSVIIKSVLEE</sequence>
<evidence type="ECO:0000313" key="1">
    <source>
        <dbReference type="EMBL" id="CAG7728903.1"/>
    </source>
</evidence>
<name>A0A8J2JWR1_9HEXA</name>
<comment type="caution">
    <text evidence="1">The sequence shown here is derived from an EMBL/GenBank/DDBJ whole genome shotgun (WGS) entry which is preliminary data.</text>
</comment>
<accession>A0A8J2JWR1</accession>
<dbReference type="EMBL" id="CAJVCH010170315">
    <property type="protein sequence ID" value="CAG7728903.1"/>
    <property type="molecule type" value="Genomic_DNA"/>
</dbReference>
<dbReference type="PROSITE" id="PS51257">
    <property type="entry name" value="PROKAR_LIPOPROTEIN"/>
    <property type="match status" value="1"/>
</dbReference>
<gene>
    <name evidence="1" type="ORF">AFUS01_LOCUS17651</name>
</gene>
<keyword evidence="2" id="KW-1185">Reference proteome</keyword>
<proteinExistence type="predicted"/>
<dbReference type="Proteomes" id="UP000708208">
    <property type="component" value="Unassembled WGS sequence"/>
</dbReference>
<organism evidence="1 2">
    <name type="scientific">Allacma fusca</name>
    <dbReference type="NCBI Taxonomy" id="39272"/>
    <lineage>
        <taxon>Eukaryota</taxon>
        <taxon>Metazoa</taxon>
        <taxon>Ecdysozoa</taxon>
        <taxon>Arthropoda</taxon>
        <taxon>Hexapoda</taxon>
        <taxon>Collembola</taxon>
        <taxon>Symphypleona</taxon>
        <taxon>Sminthuridae</taxon>
        <taxon>Allacma</taxon>
    </lineage>
</organism>
<protein>
    <submittedName>
        <fullName evidence="1">Uncharacterized protein</fullName>
    </submittedName>
</protein>
<evidence type="ECO:0000313" key="2">
    <source>
        <dbReference type="Proteomes" id="UP000708208"/>
    </source>
</evidence>
<reference evidence="1" key="1">
    <citation type="submission" date="2021-06" db="EMBL/GenBank/DDBJ databases">
        <authorList>
            <person name="Hodson N. C."/>
            <person name="Mongue J. A."/>
            <person name="Jaron S. K."/>
        </authorList>
    </citation>
    <scope>NUCLEOTIDE SEQUENCE</scope>
</reference>
<dbReference type="AlphaFoldDB" id="A0A8J2JWR1"/>